<gene>
    <name evidence="10" type="ORF">HNR65_000018</name>
</gene>
<evidence type="ECO:0000256" key="5">
    <source>
        <dbReference type="ARBA" id="ARBA00023136"/>
    </source>
</evidence>
<evidence type="ECO:0000256" key="3">
    <source>
        <dbReference type="ARBA" id="ARBA00022729"/>
    </source>
</evidence>
<dbReference type="InterPro" id="IPR016476">
    <property type="entry name" value="SH3_dom_pro"/>
</dbReference>
<dbReference type="NCBIfam" id="TIGR04211">
    <property type="entry name" value="SH3_and_anchor"/>
    <property type="match status" value="1"/>
</dbReference>
<sequence length="219" mass="24838">MKKTAIVFILGFLSICMAAPSHAETRYIGDLMEITLRTGPGLNYRIIKMLKSGQTVETLETEDNWTRIRLSDNTTGWVFSRYVTRGKPKSLVADSLQEEIGPLRTKVKSLTEENQRLIKRNQELADELTSTREELQSLENEYATLQEESGDYLKLKDEHASLTKTLEEKDQRIQTLEKQVSDAFFSAGLKWFLAGAGVLLLGMIIGNRIASRKKRPGLR</sequence>
<feature type="domain" description="SH3b" evidence="9">
    <location>
        <begin position="23"/>
        <end position="87"/>
    </location>
</feature>
<feature type="chain" id="PRO_5030773543" evidence="8">
    <location>
        <begin position="24"/>
        <end position="219"/>
    </location>
</feature>
<protein>
    <submittedName>
        <fullName evidence="10">SH3 domain protein</fullName>
    </submittedName>
</protein>
<proteinExistence type="predicted"/>
<evidence type="ECO:0000313" key="10">
    <source>
        <dbReference type="EMBL" id="MBA2879711.1"/>
    </source>
</evidence>
<keyword evidence="3 8" id="KW-0732">Signal</keyword>
<keyword evidence="4 7" id="KW-1133">Transmembrane helix</keyword>
<evidence type="ECO:0000259" key="9">
    <source>
        <dbReference type="PROSITE" id="PS51781"/>
    </source>
</evidence>
<dbReference type="Gene3D" id="1.20.5.1700">
    <property type="match status" value="1"/>
</dbReference>
<dbReference type="PROSITE" id="PS51781">
    <property type="entry name" value="SH3B"/>
    <property type="match status" value="1"/>
</dbReference>
<feature type="transmembrane region" description="Helical" evidence="7">
    <location>
        <begin position="191"/>
        <end position="210"/>
    </location>
</feature>
<dbReference type="SMART" id="SM00287">
    <property type="entry name" value="SH3b"/>
    <property type="match status" value="1"/>
</dbReference>
<organism evidence="10 11">
    <name type="scientific">Desulfosalsimonas propionicica</name>
    <dbReference type="NCBI Taxonomy" id="332175"/>
    <lineage>
        <taxon>Bacteria</taxon>
        <taxon>Pseudomonadati</taxon>
        <taxon>Thermodesulfobacteriota</taxon>
        <taxon>Desulfobacteria</taxon>
        <taxon>Desulfobacterales</taxon>
        <taxon>Desulfosalsimonadaceae</taxon>
        <taxon>Desulfosalsimonas</taxon>
    </lineage>
</organism>
<evidence type="ECO:0000256" key="1">
    <source>
        <dbReference type="ARBA" id="ARBA00004167"/>
    </source>
</evidence>
<dbReference type="Proteomes" id="UP000525298">
    <property type="component" value="Unassembled WGS sequence"/>
</dbReference>
<reference evidence="10 11" key="1">
    <citation type="submission" date="2020-07" db="EMBL/GenBank/DDBJ databases">
        <title>Genomic Encyclopedia of Type Strains, Phase IV (KMG-IV): sequencing the most valuable type-strain genomes for metagenomic binning, comparative biology and taxonomic classification.</title>
        <authorList>
            <person name="Goeker M."/>
        </authorList>
    </citation>
    <scope>NUCLEOTIDE SEQUENCE [LARGE SCALE GENOMIC DNA]</scope>
    <source>
        <strain evidence="10 11">DSM 17721</strain>
    </source>
</reference>
<dbReference type="InterPro" id="IPR003646">
    <property type="entry name" value="SH3-like_bac-type"/>
</dbReference>
<dbReference type="GO" id="GO:0016020">
    <property type="term" value="C:membrane"/>
    <property type="evidence" value="ECO:0007669"/>
    <property type="project" value="UniProtKB-SubCell"/>
</dbReference>
<feature type="coiled-coil region" evidence="6">
    <location>
        <begin position="107"/>
        <end position="179"/>
    </location>
</feature>
<dbReference type="Gene3D" id="2.30.30.40">
    <property type="entry name" value="SH3 Domains"/>
    <property type="match status" value="1"/>
</dbReference>
<name>A0A7W0HJ51_9BACT</name>
<evidence type="ECO:0000313" key="11">
    <source>
        <dbReference type="Proteomes" id="UP000525298"/>
    </source>
</evidence>
<dbReference type="EMBL" id="JACDUS010000001">
    <property type="protein sequence ID" value="MBA2879711.1"/>
    <property type="molecule type" value="Genomic_DNA"/>
</dbReference>
<evidence type="ECO:0000256" key="4">
    <source>
        <dbReference type="ARBA" id="ARBA00022989"/>
    </source>
</evidence>
<evidence type="ECO:0000256" key="7">
    <source>
        <dbReference type="SAM" id="Phobius"/>
    </source>
</evidence>
<comment type="caution">
    <text evidence="10">The sequence shown here is derived from an EMBL/GenBank/DDBJ whole genome shotgun (WGS) entry which is preliminary data.</text>
</comment>
<dbReference type="RefSeq" id="WP_181549417.1">
    <property type="nucleotide sequence ID" value="NZ_JACDUS010000001.1"/>
</dbReference>
<feature type="signal peptide" evidence="8">
    <location>
        <begin position="1"/>
        <end position="23"/>
    </location>
</feature>
<comment type="subcellular location">
    <subcellularLocation>
        <location evidence="1">Membrane</location>
        <topology evidence="1">Single-pass membrane protein</topology>
    </subcellularLocation>
</comment>
<evidence type="ECO:0000256" key="8">
    <source>
        <dbReference type="SAM" id="SignalP"/>
    </source>
</evidence>
<accession>A0A7W0HJ51</accession>
<keyword evidence="11" id="KW-1185">Reference proteome</keyword>
<keyword evidence="5 7" id="KW-0472">Membrane</keyword>
<dbReference type="AlphaFoldDB" id="A0A7W0HJ51"/>
<dbReference type="Pfam" id="PF08239">
    <property type="entry name" value="SH3_3"/>
    <property type="match status" value="1"/>
</dbReference>
<evidence type="ECO:0000256" key="2">
    <source>
        <dbReference type="ARBA" id="ARBA00022692"/>
    </source>
</evidence>
<keyword evidence="6" id="KW-0175">Coiled coil</keyword>
<keyword evidence="2 7" id="KW-0812">Transmembrane</keyword>
<evidence type="ECO:0000256" key="6">
    <source>
        <dbReference type="SAM" id="Coils"/>
    </source>
</evidence>